<protein>
    <submittedName>
        <fullName evidence="3">Chromatin remodeling complex subunit</fullName>
    </submittedName>
</protein>
<dbReference type="AlphaFoldDB" id="M5FTX8"/>
<dbReference type="HOGENOM" id="CLU_008246_1_0_1"/>
<accession>M5FTX8</accession>
<dbReference type="Gene3D" id="3.90.640.10">
    <property type="entry name" value="Actin, Chain A, domain 4"/>
    <property type="match status" value="2"/>
</dbReference>
<dbReference type="Pfam" id="PF00022">
    <property type="entry name" value="Actin"/>
    <property type="match status" value="2"/>
</dbReference>
<name>M5FTX8_DACPD</name>
<dbReference type="Proteomes" id="UP000030653">
    <property type="component" value="Unassembled WGS sequence"/>
</dbReference>
<dbReference type="RefSeq" id="XP_040625822.1">
    <property type="nucleotide sequence ID" value="XM_040776589.1"/>
</dbReference>
<feature type="region of interest" description="Disordered" evidence="2">
    <location>
        <begin position="478"/>
        <end position="497"/>
    </location>
</feature>
<dbReference type="InterPro" id="IPR004000">
    <property type="entry name" value="Actin"/>
</dbReference>
<reference evidence="3 4" key="1">
    <citation type="journal article" date="2012" name="Science">
        <title>The Paleozoic origin of enzymatic lignin decomposition reconstructed from 31 fungal genomes.</title>
        <authorList>
            <person name="Floudas D."/>
            <person name="Binder M."/>
            <person name="Riley R."/>
            <person name="Barry K."/>
            <person name="Blanchette R.A."/>
            <person name="Henrissat B."/>
            <person name="Martinez A.T."/>
            <person name="Otillar R."/>
            <person name="Spatafora J.W."/>
            <person name="Yadav J.S."/>
            <person name="Aerts A."/>
            <person name="Benoit I."/>
            <person name="Boyd A."/>
            <person name="Carlson A."/>
            <person name="Copeland A."/>
            <person name="Coutinho P.M."/>
            <person name="de Vries R.P."/>
            <person name="Ferreira P."/>
            <person name="Findley K."/>
            <person name="Foster B."/>
            <person name="Gaskell J."/>
            <person name="Glotzer D."/>
            <person name="Gorecki P."/>
            <person name="Heitman J."/>
            <person name="Hesse C."/>
            <person name="Hori C."/>
            <person name="Igarashi K."/>
            <person name="Jurgens J.A."/>
            <person name="Kallen N."/>
            <person name="Kersten P."/>
            <person name="Kohler A."/>
            <person name="Kuees U."/>
            <person name="Kumar T.K.A."/>
            <person name="Kuo A."/>
            <person name="LaButti K."/>
            <person name="Larrondo L.F."/>
            <person name="Lindquist E."/>
            <person name="Ling A."/>
            <person name="Lombard V."/>
            <person name="Lucas S."/>
            <person name="Lundell T."/>
            <person name="Martin R."/>
            <person name="McLaughlin D.J."/>
            <person name="Morgenstern I."/>
            <person name="Morin E."/>
            <person name="Murat C."/>
            <person name="Nagy L.G."/>
            <person name="Nolan M."/>
            <person name="Ohm R.A."/>
            <person name="Patyshakuliyeva A."/>
            <person name="Rokas A."/>
            <person name="Ruiz-Duenas F.J."/>
            <person name="Sabat G."/>
            <person name="Salamov A."/>
            <person name="Samejima M."/>
            <person name="Schmutz J."/>
            <person name="Slot J.C."/>
            <person name="St John F."/>
            <person name="Stenlid J."/>
            <person name="Sun H."/>
            <person name="Sun S."/>
            <person name="Syed K."/>
            <person name="Tsang A."/>
            <person name="Wiebenga A."/>
            <person name="Young D."/>
            <person name="Pisabarro A."/>
            <person name="Eastwood D.C."/>
            <person name="Martin F."/>
            <person name="Cullen D."/>
            <person name="Grigoriev I.V."/>
            <person name="Hibbett D.S."/>
        </authorList>
    </citation>
    <scope>NUCLEOTIDE SEQUENCE [LARGE SCALE GENOMIC DNA]</scope>
    <source>
        <strain evidence="3 4">DJM-731 SS1</strain>
    </source>
</reference>
<evidence type="ECO:0000313" key="4">
    <source>
        <dbReference type="Proteomes" id="UP000030653"/>
    </source>
</evidence>
<evidence type="ECO:0000256" key="1">
    <source>
        <dbReference type="RuleBase" id="RU000487"/>
    </source>
</evidence>
<sequence>MTDAGASGSASPFEPPVIPLSVPPSTPYIPVLTNYREVYYPDRVPIVIDNGATNFRAGFGTDKDPYIVVDNLMSKYRDRKTNTPVLLFGNELVDDATTRSNAKSPFDGDICVNPEGMETAFDWTFIKLGIDDEKVDHTVLMTERIASPLASRAFISELLFEAYDVPSVLYGPDGYFSMYANAPPSSSSMDGVVVSFNTQSTSMWPVLGGEAQMNQAKRIPFGGTQAIDLLLKFVQLKYPSFPTRVTSAQAAWIFQTCCEFTPGSLIEKVRELTDPLKLKQITKIVQFPFVAVAVQQLTEEELERQAEKRREAGRRLQETSARIRLEKLVEKENNLEYYTNLRDWRNREKRSSWLARLEDHGFETEAEFESTIRKLETSITAARRKEAGLEEPPAEEAIPTFPLLDRPDADLTEEELKEKRKQRLMKAGYDARMRARAEKEREGERKRQAEKEEEEERERDLKGWSDKLKREHEAVMDKIKDRKRKQAALSDRKSMAAQQRMRSIANLAADTPTGNKRRKRNQEDMFGADDEDWAIYRKVHGAEEDDDEEEDFARLESIENKLLAYDPGFDISLTFAARESQRSALLNAFRPIPAENNVAASYQLWLNTERIRVPETWFNPSIAGVDCAGVGEVLTGILRSFGEAERDRLIQNIHVTGGPSQLPGLPERLHYELAQSLPFGARLAIRPAKDARLDAWRGMAQFSRTEGLQECLTTREMYNEWGAERMKAWRGGNWTGAVGIDD</sequence>
<keyword evidence="4" id="KW-1185">Reference proteome</keyword>
<feature type="compositionally biased region" description="Basic and acidic residues" evidence="2">
    <location>
        <begin position="431"/>
        <end position="450"/>
    </location>
</feature>
<evidence type="ECO:0000256" key="2">
    <source>
        <dbReference type="SAM" id="MobiDB-lite"/>
    </source>
</evidence>
<comment type="similarity">
    <text evidence="1">Belongs to the actin family.</text>
</comment>
<gene>
    <name evidence="3" type="ORF">DACRYDRAFT_82749</name>
</gene>
<organism evidence="3 4">
    <name type="scientific">Dacryopinax primogenitus (strain DJM 731)</name>
    <name type="common">Brown rot fungus</name>
    <dbReference type="NCBI Taxonomy" id="1858805"/>
    <lineage>
        <taxon>Eukaryota</taxon>
        <taxon>Fungi</taxon>
        <taxon>Dikarya</taxon>
        <taxon>Basidiomycota</taxon>
        <taxon>Agaricomycotina</taxon>
        <taxon>Dacrymycetes</taxon>
        <taxon>Dacrymycetales</taxon>
        <taxon>Dacrymycetaceae</taxon>
        <taxon>Dacryopinax</taxon>
    </lineage>
</organism>
<dbReference type="PANTHER" id="PTHR11937">
    <property type="entry name" value="ACTIN"/>
    <property type="match status" value="1"/>
</dbReference>
<evidence type="ECO:0000313" key="3">
    <source>
        <dbReference type="EMBL" id="EJT98924.1"/>
    </source>
</evidence>
<dbReference type="STRING" id="1858805.M5FTX8"/>
<dbReference type="OMA" id="YPFTEHV"/>
<dbReference type="SMART" id="SM00268">
    <property type="entry name" value="ACTIN"/>
    <property type="match status" value="1"/>
</dbReference>
<dbReference type="InterPro" id="IPR043129">
    <property type="entry name" value="ATPase_NBD"/>
</dbReference>
<feature type="region of interest" description="Disordered" evidence="2">
    <location>
        <begin position="431"/>
        <end position="462"/>
    </location>
</feature>
<dbReference type="OrthoDB" id="7340501at2759"/>
<dbReference type="GeneID" id="63691651"/>
<proteinExistence type="inferred from homology"/>
<dbReference type="Gene3D" id="3.30.420.40">
    <property type="match status" value="4"/>
</dbReference>
<dbReference type="EMBL" id="JH795871">
    <property type="protein sequence ID" value="EJT98924.1"/>
    <property type="molecule type" value="Genomic_DNA"/>
</dbReference>
<dbReference type="SUPFAM" id="SSF53067">
    <property type="entry name" value="Actin-like ATPase domain"/>
    <property type="match status" value="2"/>
</dbReference>